<sequence>MTPRERTRTTDLIKTTAFLAGLAPLAWLSARALGGGLGANPVETITHFTGDWTLRLLLLTLTASPLRGISGWQWPLQLRRMLGLYTFFYACLHATTYFVLDLELDLGGLAEDVAKRPYITVGFTAFVLLIPLAATSTRRMIKRLGRHWQRLHRAVYAIGVLGVLHYLWLVKADLREPLLYAAALLLLLGWRVYRRVLVPRLNAAARARAASA</sequence>
<evidence type="ECO:0000259" key="9">
    <source>
        <dbReference type="Pfam" id="PF01794"/>
    </source>
</evidence>
<dbReference type="GO" id="GO:0010181">
    <property type="term" value="F:FMN binding"/>
    <property type="evidence" value="ECO:0007669"/>
    <property type="project" value="UniProtKB-UniRule"/>
</dbReference>
<keyword evidence="2 8" id="KW-0813">Transport</keyword>
<evidence type="ECO:0000256" key="4">
    <source>
        <dbReference type="ARBA" id="ARBA00022692"/>
    </source>
</evidence>
<dbReference type="InterPro" id="IPR022837">
    <property type="entry name" value="MsrQ-like"/>
</dbReference>
<comment type="similarity">
    <text evidence="8">Belongs to the MsrQ family.</text>
</comment>
<dbReference type="GO" id="GO:0016679">
    <property type="term" value="F:oxidoreductase activity, acting on diphenols and related substances as donors"/>
    <property type="evidence" value="ECO:0007669"/>
    <property type="project" value="TreeGrafter"/>
</dbReference>
<keyword evidence="8" id="KW-0285">Flavoprotein</keyword>
<keyword evidence="8" id="KW-1003">Cell membrane</keyword>
<dbReference type="PANTHER" id="PTHR36964">
    <property type="entry name" value="PROTEIN-METHIONINE-SULFOXIDE REDUCTASE HEME-BINDING SUBUNIT MSRQ"/>
    <property type="match status" value="1"/>
</dbReference>
<keyword evidence="8" id="KW-0288">FMN</keyword>
<dbReference type="GO" id="GO:0046872">
    <property type="term" value="F:metal ion binding"/>
    <property type="evidence" value="ECO:0007669"/>
    <property type="project" value="UniProtKB-KW"/>
</dbReference>
<dbReference type="EMBL" id="SLWY01000013">
    <property type="protein sequence ID" value="TCO80622.1"/>
    <property type="molecule type" value="Genomic_DNA"/>
</dbReference>
<evidence type="ECO:0000256" key="7">
    <source>
        <dbReference type="ARBA" id="ARBA00023136"/>
    </source>
</evidence>
<comment type="caution">
    <text evidence="8">Lacks conserved residue(s) required for the propagation of feature annotation.</text>
</comment>
<evidence type="ECO:0000313" key="10">
    <source>
        <dbReference type="EMBL" id="TCO80622.1"/>
    </source>
</evidence>
<evidence type="ECO:0000256" key="5">
    <source>
        <dbReference type="ARBA" id="ARBA00022989"/>
    </source>
</evidence>
<dbReference type="GO" id="GO:0030091">
    <property type="term" value="P:protein repair"/>
    <property type="evidence" value="ECO:0007669"/>
    <property type="project" value="UniProtKB-UniRule"/>
</dbReference>
<feature type="transmembrane region" description="Helical" evidence="8">
    <location>
        <begin position="82"/>
        <end position="100"/>
    </location>
</feature>
<comment type="cofactor">
    <cofactor evidence="8">
        <name>heme b</name>
        <dbReference type="ChEBI" id="CHEBI:60344"/>
    </cofactor>
    <text evidence="8">Binds 1 heme b (iron(II)-protoporphyrin IX) group per subunit.</text>
</comment>
<feature type="transmembrane region" description="Helical" evidence="8">
    <location>
        <begin position="154"/>
        <end position="171"/>
    </location>
</feature>
<evidence type="ECO:0000313" key="11">
    <source>
        <dbReference type="Proteomes" id="UP000295765"/>
    </source>
</evidence>
<dbReference type="PANTHER" id="PTHR36964:SF1">
    <property type="entry name" value="PROTEIN-METHIONINE-SULFOXIDE REDUCTASE HEME-BINDING SUBUNIT MSRQ"/>
    <property type="match status" value="1"/>
</dbReference>
<keyword evidence="5 8" id="KW-1133">Transmembrane helix</keyword>
<feature type="transmembrane region" description="Helical" evidence="8">
    <location>
        <begin position="116"/>
        <end position="134"/>
    </location>
</feature>
<dbReference type="InterPro" id="IPR013130">
    <property type="entry name" value="Fe3_Rdtase_TM_dom"/>
</dbReference>
<keyword evidence="7 8" id="KW-0472">Membrane</keyword>
<dbReference type="RefSeq" id="WP_132543293.1">
    <property type="nucleotide sequence ID" value="NZ_SLWY01000013.1"/>
</dbReference>
<proteinExistence type="inferred from homology"/>
<reference evidence="10 11" key="1">
    <citation type="submission" date="2019-03" db="EMBL/GenBank/DDBJ databases">
        <title>Genomic Encyclopedia of Type Strains, Phase IV (KMG-IV): sequencing the most valuable type-strain genomes for metagenomic binning, comparative biology and taxonomic classification.</title>
        <authorList>
            <person name="Goeker M."/>
        </authorList>
    </citation>
    <scope>NUCLEOTIDE SEQUENCE [LARGE SCALE GENOMIC DNA]</scope>
    <source>
        <strain evidence="10 11">DSM 25287</strain>
    </source>
</reference>
<dbReference type="GO" id="GO:0009055">
    <property type="term" value="F:electron transfer activity"/>
    <property type="evidence" value="ECO:0007669"/>
    <property type="project" value="UniProtKB-UniRule"/>
</dbReference>
<name>A0A4R2L4F1_9GAMM</name>
<dbReference type="Pfam" id="PF01794">
    <property type="entry name" value="Ferric_reduct"/>
    <property type="match status" value="1"/>
</dbReference>
<feature type="domain" description="Ferric oxidoreductase" evidence="9">
    <location>
        <begin position="50"/>
        <end position="162"/>
    </location>
</feature>
<dbReference type="GO" id="GO:0020037">
    <property type="term" value="F:heme binding"/>
    <property type="evidence" value="ECO:0007669"/>
    <property type="project" value="UniProtKB-UniRule"/>
</dbReference>
<keyword evidence="3 8" id="KW-0349">Heme</keyword>
<evidence type="ECO:0000256" key="8">
    <source>
        <dbReference type="HAMAP-Rule" id="MF_01207"/>
    </source>
</evidence>
<keyword evidence="6 8" id="KW-0408">Iron</keyword>
<evidence type="ECO:0000256" key="2">
    <source>
        <dbReference type="ARBA" id="ARBA00022448"/>
    </source>
</evidence>
<organism evidence="10 11">
    <name type="scientific">Plasticicumulans lactativorans</name>
    <dbReference type="NCBI Taxonomy" id="1133106"/>
    <lineage>
        <taxon>Bacteria</taxon>
        <taxon>Pseudomonadati</taxon>
        <taxon>Pseudomonadota</taxon>
        <taxon>Gammaproteobacteria</taxon>
        <taxon>Candidatus Competibacteraceae</taxon>
        <taxon>Plasticicumulans</taxon>
    </lineage>
</organism>
<gene>
    <name evidence="8" type="primary">msrQ</name>
    <name evidence="10" type="ORF">EV699_113100</name>
</gene>
<dbReference type="Proteomes" id="UP000295765">
    <property type="component" value="Unassembled WGS sequence"/>
</dbReference>
<dbReference type="GO" id="GO:0005886">
    <property type="term" value="C:plasma membrane"/>
    <property type="evidence" value="ECO:0007669"/>
    <property type="project" value="UniProtKB-SubCell"/>
</dbReference>
<dbReference type="AlphaFoldDB" id="A0A4R2L4F1"/>
<accession>A0A4R2L4F1</accession>
<evidence type="ECO:0000256" key="1">
    <source>
        <dbReference type="ARBA" id="ARBA00004141"/>
    </source>
</evidence>
<feature type="transmembrane region" description="Helical" evidence="8">
    <location>
        <begin position="177"/>
        <end position="193"/>
    </location>
</feature>
<keyword evidence="11" id="KW-1185">Reference proteome</keyword>
<comment type="function">
    <text evidence="8">Part of the MsrPQ system that repairs oxidized periplasmic proteins containing methionine sulfoxide residues (Met-O), using respiratory chain electrons. Thus protects these proteins from oxidative-stress damage caused by reactive species of oxygen and chlorine generated by the host defense mechanisms. MsrPQ is essential for the maintenance of envelope integrity under bleach stress, rescuing a wide series of structurally unrelated periplasmic proteins from methionine oxidation. MsrQ provides electrons for reduction to the reductase catalytic subunit MsrP, using the quinone pool of the respiratory chain.</text>
</comment>
<keyword evidence="4 8" id="KW-0812">Transmembrane</keyword>
<dbReference type="HAMAP" id="MF_01207">
    <property type="entry name" value="MsrQ"/>
    <property type="match status" value="1"/>
</dbReference>
<comment type="subcellular location">
    <subcellularLocation>
        <location evidence="8">Cell membrane</location>
        <topology evidence="8">Multi-pass membrane protein</topology>
    </subcellularLocation>
    <subcellularLocation>
        <location evidence="1">Membrane</location>
        <topology evidence="1">Multi-pass membrane protein</topology>
    </subcellularLocation>
</comment>
<evidence type="ECO:0000256" key="6">
    <source>
        <dbReference type="ARBA" id="ARBA00023004"/>
    </source>
</evidence>
<evidence type="ECO:0000256" key="3">
    <source>
        <dbReference type="ARBA" id="ARBA00022617"/>
    </source>
</evidence>
<dbReference type="OrthoDB" id="9788328at2"/>
<keyword evidence="8" id="KW-0249">Electron transport</keyword>
<comment type="subunit">
    <text evidence="8">Heterodimer of a catalytic subunit (MsrP) and a heme-binding subunit (MsrQ).</text>
</comment>
<keyword evidence="8" id="KW-0479">Metal-binding</keyword>
<protein>
    <recommendedName>
        <fullName evidence="8">Protein-methionine-sulfoxide reductase heme-binding subunit MsrQ</fullName>
    </recommendedName>
    <alternativeName>
        <fullName evidence="8">Flavocytochrome MsrQ</fullName>
    </alternativeName>
</protein>
<comment type="caution">
    <text evidence="10">The sequence shown here is derived from an EMBL/GenBank/DDBJ whole genome shotgun (WGS) entry which is preliminary data.</text>
</comment>
<comment type="cofactor">
    <cofactor evidence="8">
        <name>FMN</name>
        <dbReference type="ChEBI" id="CHEBI:58210"/>
    </cofactor>
    <text evidence="8">Binds 1 FMN per subunit.</text>
</comment>